<proteinExistence type="predicted"/>
<evidence type="ECO:0000313" key="3">
    <source>
        <dbReference type="EMBL" id="RFA98472.1"/>
    </source>
</evidence>
<organism evidence="2 4">
    <name type="scientific">Pyrobaculum aerophilum</name>
    <dbReference type="NCBI Taxonomy" id="13773"/>
    <lineage>
        <taxon>Archaea</taxon>
        <taxon>Thermoproteota</taxon>
        <taxon>Thermoprotei</taxon>
        <taxon>Thermoproteales</taxon>
        <taxon>Thermoproteaceae</taxon>
        <taxon>Pyrobaculum</taxon>
    </lineage>
</organism>
<accession>A0A371R0H7</accession>
<dbReference type="Proteomes" id="UP000256877">
    <property type="component" value="Unassembled WGS sequence"/>
</dbReference>
<keyword evidence="1" id="KW-0472">Membrane</keyword>
<evidence type="ECO:0000256" key="1">
    <source>
        <dbReference type="SAM" id="Phobius"/>
    </source>
</evidence>
<feature type="transmembrane region" description="Helical" evidence="1">
    <location>
        <begin position="12"/>
        <end position="33"/>
    </location>
</feature>
<dbReference type="Proteomes" id="UP000257123">
    <property type="component" value="Unassembled WGS sequence"/>
</dbReference>
<evidence type="ECO:0000313" key="5">
    <source>
        <dbReference type="Proteomes" id="UP000257123"/>
    </source>
</evidence>
<dbReference type="AlphaFoldDB" id="A0A371R0H7"/>
<keyword evidence="1" id="KW-0812">Transmembrane</keyword>
<name>A0A371R0H7_9CREN</name>
<evidence type="ECO:0000313" key="4">
    <source>
        <dbReference type="Proteomes" id="UP000256877"/>
    </source>
</evidence>
<dbReference type="EMBL" id="NMUE01000001">
    <property type="protein sequence ID" value="RFA98472.1"/>
    <property type="molecule type" value="Genomic_DNA"/>
</dbReference>
<gene>
    <name evidence="3" type="ORF">CGL51_00025</name>
    <name evidence="2" type="ORF">CGL52_10365</name>
</gene>
<dbReference type="OMA" id="FRIQNNT"/>
<reference evidence="4 5" key="1">
    <citation type="submission" date="2017-07" db="EMBL/GenBank/DDBJ databases">
        <title>Draft genome sequence of aerobic hyperthermophilic archaea, Pyrobaculum aerophilum YKB31 and YKB32.</title>
        <authorList>
            <person name="Mochizuki T."/>
            <person name="Berliner A.J."/>
            <person name="Yoshida-Takashima Y."/>
            <person name="Takaki Y."/>
            <person name="Nunoura T."/>
            <person name="Takai K."/>
        </authorList>
    </citation>
    <scope>NUCLEOTIDE SEQUENCE [LARGE SCALE GENOMIC DNA]</scope>
    <source>
        <strain evidence="3 5">YKB31</strain>
        <strain evidence="2 4">YKB32</strain>
    </source>
</reference>
<keyword evidence="1" id="KW-1133">Transmembrane helix</keyword>
<comment type="caution">
    <text evidence="2">The sequence shown here is derived from an EMBL/GenBank/DDBJ whole genome shotgun (WGS) entry which is preliminary data.</text>
</comment>
<sequence>MVRSAMKLWKLYLIVAIAITAILGVPALTYILLKEPPGVLTKIDVFECDLANVSGTLTLKGPCVGKYINVSVFVVNKTYLKYDVAGRLKLEITAEDMWAGMTTVGDIIENRTRSFRIQNNTYFMPPENLVPPSFRAALAKLARRYPWLRESYLVNGGIFRGLVKDPIANQTAIGIKFSSLTPLCSLSTTQGLGGGVVNRYDACSFTALLLVNKTRLVVFDVEVTYVNIEGGLEVVEGRNEVRIGGGVMKRLFAEINNATRLLEEVVKGSSKQ</sequence>
<evidence type="ECO:0000313" key="2">
    <source>
        <dbReference type="EMBL" id="RFA96805.1"/>
    </source>
</evidence>
<protein>
    <submittedName>
        <fullName evidence="2">Uncharacterized protein</fullName>
    </submittedName>
</protein>
<dbReference type="EMBL" id="NMUF01000034">
    <property type="protein sequence ID" value="RFA96805.1"/>
    <property type="molecule type" value="Genomic_DNA"/>
</dbReference>